<comment type="caution">
    <text evidence="2">The sequence shown here is derived from an EMBL/GenBank/DDBJ whole genome shotgun (WGS) entry which is preliminary data.</text>
</comment>
<organism evidence="2 4">
    <name type="scientific">Ficus carica</name>
    <name type="common">Common fig</name>
    <dbReference type="NCBI Taxonomy" id="3494"/>
    <lineage>
        <taxon>Eukaryota</taxon>
        <taxon>Viridiplantae</taxon>
        <taxon>Streptophyta</taxon>
        <taxon>Embryophyta</taxon>
        <taxon>Tracheophyta</taxon>
        <taxon>Spermatophyta</taxon>
        <taxon>Magnoliopsida</taxon>
        <taxon>eudicotyledons</taxon>
        <taxon>Gunneridae</taxon>
        <taxon>Pentapetalae</taxon>
        <taxon>rosids</taxon>
        <taxon>fabids</taxon>
        <taxon>Rosales</taxon>
        <taxon>Moraceae</taxon>
        <taxon>Ficeae</taxon>
        <taxon>Ficus</taxon>
    </lineage>
</organism>
<gene>
    <name evidence="2" type="ORF">TIFTF001_049731</name>
    <name evidence="3" type="ORF">TIFTF001_049737</name>
</gene>
<accession>A0AA87ZBP0</accession>
<evidence type="ECO:0000313" key="3">
    <source>
        <dbReference type="EMBL" id="GMN32017.1"/>
    </source>
</evidence>
<name>A0AA87ZBP0_FICCA</name>
<dbReference type="AlphaFoldDB" id="A0AA87ZBP0"/>
<keyword evidence="4" id="KW-1185">Reference proteome</keyword>
<reference evidence="2" key="1">
    <citation type="submission" date="2023-07" db="EMBL/GenBank/DDBJ databases">
        <title>draft genome sequence of fig (Ficus carica).</title>
        <authorList>
            <person name="Takahashi T."/>
            <person name="Nishimura K."/>
        </authorList>
    </citation>
    <scope>NUCLEOTIDE SEQUENCE</scope>
</reference>
<evidence type="ECO:0000313" key="4">
    <source>
        <dbReference type="Proteomes" id="UP001187192"/>
    </source>
</evidence>
<feature type="region of interest" description="Disordered" evidence="1">
    <location>
        <begin position="128"/>
        <end position="148"/>
    </location>
</feature>
<protein>
    <submittedName>
        <fullName evidence="2">Uncharacterized protein</fullName>
    </submittedName>
</protein>
<evidence type="ECO:0000256" key="1">
    <source>
        <dbReference type="SAM" id="MobiDB-lite"/>
    </source>
</evidence>
<evidence type="ECO:0000313" key="2">
    <source>
        <dbReference type="EMBL" id="GMN31972.1"/>
    </source>
</evidence>
<proteinExistence type="predicted"/>
<dbReference type="EMBL" id="BTGU01007393">
    <property type="protein sequence ID" value="GMN31972.1"/>
    <property type="molecule type" value="Genomic_DNA"/>
</dbReference>
<sequence>MPCKASGEHYFWDPAKGKKFLQQLDDYLTCSGGKHPPLATLELWATQFNAEGWKALQCRTGLGYNPSTDRVICSNKAWRSFIQVFKECNHLRHEGLRNTELYYNVFEKNHAAGASRHGSVTMPADSTPYGDNEGSMENPDGFRRGSNANQRDVYSTQSTVSNVALLRLSSTAPTYVPLAARCR</sequence>
<dbReference type="Proteomes" id="UP001187192">
    <property type="component" value="Unassembled WGS sequence"/>
</dbReference>
<dbReference type="EMBL" id="BTGU01007395">
    <property type="protein sequence ID" value="GMN32017.1"/>
    <property type="molecule type" value="Genomic_DNA"/>
</dbReference>